<keyword evidence="1" id="KW-1133">Transmembrane helix</keyword>
<protein>
    <submittedName>
        <fullName evidence="2">Uncharacterized protein</fullName>
    </submittedName>
</protein>
<organism evidence="2 3">
    <name type="scientific">Geosmithia morbida</name>
    <dbReference type="NCBI Taxonomy" id="1094350"/>
    <lineage>
        <taxon>Eukaryota</taxon>
        <taxon>Fungi</taxon>
        <taxon>Dikarya</taxon>
        <taxon>Ascomycota</taxon>
        <taxon>Pezizomycotina</taxon>
        <taxon>Sordariomycetes</taxon>
        <taxon>Hypocreomycetidae</taxon>
        <taxon>Hypocreales</taxon>
        <taxon>Bionectriaceae</taxon>
        <taxon>Geosmithia</taxon>
    </lineage>
</organism>
<evidence type="ECO:0000313" key="3">
    <source>
        <dbReference type="Proteomes" id="UP000749293"/>
    </source>
</evidence>
<accession>A0A9P4YRA6</accession>
<keyword evidence="1" id="KW-0472">Membrane</keyword>
<dbReference type="EMBL" id="JAANYQ010000017">
    <property type="protein sequence ID" value="KAF4120382.1"/>
    <property type="molecule type" value="Genomic_DNA"/>
</dbReference>
<gene>
    <name evidence="2" type="ORF">GMORB2_3183</name>
</gene>
<comment type="caution">
    <text evidence="2">The sequence shown here is derived from an EMBL/GenBank/DDBJ whole genome shotgun (WGS) entry which is preliminary data.</text>
</comment>
<keyword evidence="3" id="KW-1185">Reference proteome</keyword>
<dbReference type="GeneID" id="55969411"/>
<proteinExistence type="predicted"/>
<evidence type="ECO:0000256" key="1">
    <source>
        <dbReference type="SAM" id="Phobius"/>
    </source>
</evidence>
<evidence type="ECO:0000313" key="2">
    <source>
        <dbReference type="EMBL" id="KAF4120382.1"/>
    </source>
</evidence>
<feature type="transmembrane region" description="Helical" evidence="1">
    <location>
        <begin position="6"/>
        <end position="27"/>
    </location>
</feature>
<dbReference type="Proteomes" id="UP000749293">
    <property type="component" value="Unassembled WGS sequence"/>
</dbReference>
<keyword evidence="1" id="KW-0812">Transmembrane</keyword>
<name>A0A9P4YRA6_9HYPO</name>
<reference evidence="2" key="1">
    <citation type="submission" date="2020-03" db="EMBL/GenBank/DDBJ databases">
        <title>Site-based positive gene gene selection in Geosmithia morbida across the United States reveals a broad range of putative effectors and factors for local host and environmental adapation.</title>
        <authorList>
            <person name="Onufrak A."/>
            <person name="Murdoch R.W."/>
            <person name="Gazis R."/>
            <person name="Huff M."/>
            <person name="Staton M."/>
            <person name="Klingeman W."/>
            <person name="Hadziabdic D."/>
        </authorList>
    </citation>
    <scope>NUCLEOTIDE SEQUENCE</scope>
    <source>
        <strain evidence="2">1262</strain>
    </source>
</reference>
<dbReference type="AlphaFoldDB" id="A0A9P4YRA6"/>
<sequence length="65" mass="6847">MYLAVVEVAVAVVVAVVIAVVAVAVVAPSTGKYTLLYVKLSAGSKRQREDLVQSGIENAIRRDSC</sequence>
<dbReference type="RefSeq" id="XP_035319034.1">
    <property type="nucleotide sequence ID" value="XM_035465159.1"/>
</dbReference>